<protein>
    <submittedName>
        <fullName evidence="8">Transposase</fullName>
    </submittedName>
</protein>
<keyword evidence="5" id="KW-0233">DNA recombination</keyword>
<evidence type="ECO:0000256" key="1">
    <source>
        <dbReference type="ARBA" id="ARBA00008761"/>
    </source>
</evidence>
<dbReference type="GO" id="GO:0032196">
    <property type="term" value="P:transposition"/>
    <property type="evidence" value="ECO:0007669"/>
    <property type="project" value="UniProtKB-KW"/>
</dbReference>
<organism evidence="8 9">
    <name type="scientific">Cupriavidus necator</name>
    <name type="common">Alcaligenes eutrophus</name>
    <name type="synonym">Ralstonia eutropha</name>
    <dbReference type="NCBI Taxonomy" id="106590"/>
    <lineage>
        <taxon>Bacteria</taxon>
        <taxon>Pseudomonadati</taxon>
        <taxon>Pseudomonadota</taxon>
        <taxon>Betaproteobacteria</taxon>
        <taxon>Burkholderiales</taxon>
        <taxon>Burkholderiaceae</taxon>
        <taxon>Cupriavidus</taxon>
    </lineage>
</organism>
<dbReference type="NCBIfam" id="NF040570">
    <property type="entry name" value="guided_TnpB"/>
    <property type="match status" value="1"/>
</dbReference>
<feature type="domain" description="Probable transposase IS891/IS1136/IS1341" evidence="6">
    <location>
        <begin position="5"/>
        <end position="95"/>
    </location>
</feature>
<comment type="similarity">
    <text evidence="2">In the N-terminal section; belongs to the transposase 2 family.</text>
</comment>
<name>A0A367PHZ2_CUPNE</name>
<sequence>MVGPPQGKTEVGIDLGLKELFATSDAQTVDAPQFYRDLEPKLATAQRAGKKNRMRALHARIAHRRKDFLHKCSTALVQRHRAMFVGNVNASTLAQTRAAKSVLDAGWSAFRTMLQYKCDSAGVWFKEVNEAYSTQDCHVCSSRSGPKGLNGLSVRHWQCSHCFARHNRDINAARNIRKRGLAWLEESPAAACRPSA</sequence>
<dbReference type="Proteomes" id="UP000253501">
    <property type="component" value="Unassembled WGS sequence"/>
</dbReference>
<evidence type="ECO:0000256" key="2">
    <source>
        <dbReference type="ARBA" id="ARBA00011044"/>
    </source>
</evidence>
<dbReference type="PANTHER" id="PTHR30405:SF25">
    <property type="entry name" value="RNA-GUIDED DNA ENDONUCLEASE INSQ-RELATED"/>
    <property type="match status" value="1"/>
</dbReference>
<comment type="caution">
    <text evidence="8">The sequence shown here is derived from an EMBL/GenBank/DDBJ whole genome shotgun (WGS) entry which is preliminary data.</text>
</comment>
<keyword evidence="3" id="KW-0815">Transposition</keyword>
<evidence type="ECO:0000259" key="7">
    <source>
        <dbReference type="Pfam" id="PF07282"/>
    </source>
</evidence>
<dbReference type="Pfam" id="PF01385">
    <property type="entry name" value="OrfB_IS605"/>
    <property type="match status" value="1"/>
</dbReference>
<dbReference type="Pfam" id="PF07282">
    <property type="entry name" value="Cas12f1-like_TNB"/>
    <property type="match status" value="1"/>
</dbReference>
<feature type="domain" description="Cas12f1-like TNB" evidence="7">
    <location>
        <begin position="107"/>
        <end position="176"/>
    </location>
</feature>
<evidence type="ECO:0000313" key="8">
    <source>
        <dbReference type="EMBL" id="RCJ06847.1"/>
    </source>
</evidence>
<dbReference type="RefSeq" id="WP_114133369.1">
    <property type="nucleotide sequence ID" value="NZ_CP068435.1"/>
</dbReference>
<dbReference type="PANTHER" id="PTHR30405">
    <property type="entry name" value="TRANSPOSASE"/>
    <property type="match status" value="1"/>
</dbReference>
<evidence type="ECO:0000313" key="9">
    <source>
        <dbReference type="Proteomes" id="UP000253501"/>
    </source>
</evidence>
<dbReference type="InterPro" id="IPR010095">
    <property type="entry name" value="Cas12f1-like_TNB"/>
</dbReference>
<evidence type="ECO:0000256" key="5">
    <source>
        <dbReference type="ARBA" id="ARBA00023172"/>
    </source>
</evidence>
<reference evidence="8 9" key="1">
    <citation type="submission" date="2018-04" db="EMBL/GenBank/DDBJ databases">
        <title>Cupriavidus necator CR12 genome sequencing and assembly.</title>
        <authorList>
            <person name="Ben Fekih I."/>
            <person name="Mazhar H.S."/>
            <person name="Bello S.K."/>
            <person name="Rensing C."/>
        </authorList>
    </citation>
    <scope>NUCLEOTIDE SEQUENCE [LARGE SCALE GENOMIC DNA]</scope>
    <source>
        <strain evidence="8 9">CR12</strain>
    </source>
</reference>
<accession>A0A367PHZ2</accession>
<dbReference type="GO" id="GO:0003677">
    <property type="term" value="F:DNA binding"/>
    <property type="evidence" value="ECO:0007669"/>
    <property type="project" value="UniProtKB-KW"/>
</dbReference>
<proteinExistence type="inferred from homology"/>
<dbReference type="InterPro" id="IPR001959">
    <property type="entry name" value="Transposase"/>
</dbReference>
<dbReference type="AlphaFoldDB" id="A0A367PHZ2"/>
<keyword evidence="4" id="KW-0238">DNA-binding</keyword>
<dbReference type="GO" id="GO:0006310">
    <property type="term" value="P:DNA recombination"/>
    <property type="evidence" value="ECO:0007669"/>
    <property type="project" value="UniProtKB-KW"/>
</dbReference>
<evidence type="ECO:0000256" key="3">
    <source>
        <dbReference type="ARBA" id="ARBA00022578"/>
    </source>
</evidence>
<evidence type="ECO:0000259" key="6">
    <source>
        <dbReference type="Pfam" id="PF01385"/>
    </source>
</evidence>
<dbReference type="EMBL" id="QDHA01000044">
    <property type="protein sequence ID" value="RCJ06847.1"/>
    <property type="molecule type" value="Genomic_DNA"/>
</dbReference>
<evidence type="ECO:0000256" key="4">
    <source>
        <dbReference type="ARBA" id="ARBA00023125"/>
    </source>
</evidence>
<dbReference type="InterPro" id="IPR051399">
    <property type="entry name" value="RNA-guided_DNA_endo/Transpos"/>
</dbReference>
<comment type="similarity">
    <text evidence="1">In the C-terminal section; belongs to the transposase 35 family.</text>
</comment>
<gene>
    <name evidence="8" type="ORF">DDK22_19570</name>
</gene>